<reference evidence="2" key="2">
    <citation type="submission" date="2023-05" db="EMBL/GenBank/DDBJ databases">
        <authorList>
            <consortium name="Lawrence Berkeley National Laboratory"/>
            <person name="Steindorff A."/>
            <person name="Hensen N."/>
            <person name="Bonometti L."/>
            <person name="Westerberg I."/>
            <person name="Brannstrom I.O."/>
            <person name="Guillou S."/>
            <person name="Cros-Aarteil S."/>
            <person name="Calhoun S."/>
            <person name="Haridas S."/>
            <person name="Kuo A."/>
            <person name="Mondo S."/>
            <person name="Pangilinan J."/>
            <person name="Riley R."/>
            <person name="Labutti K."/>
            <person name="Andreopoulos B."/>
            <person name="Lipzen A."/>
            <person name="Chen C."/>
            <person name="Yanf M."/>
            <person name="Daum C."/>
            <person name="Ng V."/>
            <person name="Clum A."/>
            <person name="Ohm R."/>
            <person name="Martin F."/>
            <person name="Silar P."/>
            <person name="Natvig D."/>
            <person name="Lalanne C."/>
            <person name="Gautier V."/>
            <person name="Ament-Velasquez S.L."/>
            <person name="Kruys A."/>
            <person name="Hutchinson M.I."/>
            <person name="Powell A.J."/>
            <person name="Barry K."/>
            <person name="Miller A.N."/>
            <person name="Grigoriev I.V."/>
            <person name="Debuchy R."/>
            <person name="Gladieux P."/>
            <person name="Thoren M.H."/>
            <person name="Johannesson H."/>
        </authorList>
    </citation>
    <scope>NUCLEOTIDE SEQUENCE</scope>
    <source>
        <strain evidence="2">CBS 141.50</strain>
    </source>
</reference>
<dbReference type="Proteomes" id="UP001302676">
    <property type="component" value="Unassembled WGS sequence"/>
</dbReference>
<name>A0AAN6V9H8_9PEZI</name>
<evidence type="ECO:0000256" key="1">
    <source>
        <dbReference type="SAM" id="MobiDB-lite"/>
    </source>
</evidence>
<gene>
    <name evidence="2" type="ORF">C8A04DRAFT_34038</name>
</gene>
<comment type="caution">
    <text evidence="2">The sequence shown here is derived from an EMBL/GenBank/DDBJ whole genome shotgun (WGS) entry which is preliminary data.</text>
</comment>
<evidence type="ECO:0000313" key="3">
    <source>
        <dbReference type="Proteomes" id="UP001302676"/>
    </source>
</evidence>
<organism evidence="2 3">
    <name type="scientific">Dichotomopilus funicola</name>
    <dbReference type="NCBI Taxonomy" id="1934379"/>
    <lineage>
        <taxon>Eukaryota</taxon>
        <taxon>Fungi</taxon>
        <taxon>Dikarya</taxon>
        <taxon>Ascomycota</taxon>
        <taxon>Pezizomycotina</taxon>
        <taxon>Sordariomycetes</taxon>
        <taxon>Sordariomycetidae</taxon>
        <taxon>Sordariales</taxon>
        <taxon>Chaetomiaceae</taxon>
        <taxon>Dichotomopilus</taxon>
    </lineage>
</organism>
<sequence length="326" mass="36659">MAQPADHEKGPDKTLMNPGPRSDESPPSRECGVADLDGEYQRLLVRAINRLLSTELAEFTFAQILDGLPTGEVAYDSLAIPYGDHPIGTVHDELCPGMVDKLILAYRASSPNSSDFQTRLVELVAVAVHQIAALLFELDSSLHKDDGVTDWVPPKSDEYYQQYPRGIADMVGYWAESRIFGGVVLFYRRSPTGGGPEVDPNAIYLHPNRQKITYRIFQLLPDQRSAFVDFLLADDPAPASPFSILPDENNRIRVDPEEPIRETGIYRDPWERAELGRDQGDGRYITVWDRLEYPTTEDYIASRGRAQRRKYGIISEASDSENEGRE</sequence>
<dbReference type="EMBL" id="MU853556">
    <property type="protein sequence ID" value="KAK4147302.1"/>
    <property type="molecule type" value="Genomic_DNA"/>
</dbReference>
<dbReference type="GeneID" id="87819303"/>
<feature type="region of interest" description="Disordered" evidence="1">
    <location>
        <begin position="1"/>
        <end position="30"/>
    </location>
</feature>
<feature type="compositionally biased region" description="Basic and acidic residues" evidence="1">
    <location>
        <begin position="1"/>
        <end position="12"/>
    </location>
</feature>
<protein>
    <submittedName>
        <fullName evidence="2">Uncharacterized protein</fullName>
    </submittedName>
</protein>
<keyword evidence="3" id="KW-1185">Reference proteome</keyword>
<dbReference type="AlphaFoldDB" id="A0AAN6V9H8"/>
<evidence type="ECO:0000313" key="2">
    <source>
        <dbReference type="EMBL" id="KAK4147302.1"/>
    </source>
</evidence>
<accession>A0AAN6V9H8</accession>
<proteinExistence type="predicted"/>
<reference evidence="2" key="1">
    <citation type="journal article" date="2023" name="Mol. Phylogenet. Evol.">
        <title>Genome-scale phylogeny and comparative genomics of the fungal order Sordariales.</title>
        <authorList>
            <person name="Hensen N."/>
            <person name="Bonometti L."/>
            <person name="Westerberg I."/>
            <person name="Brannstrom I.O."/>
            <person name="Guillou S."/>
            <person name="Cros-Aarteil S."/>
            <person name="Calhoun S."/>
            <person name="Haridas S."/>
            <person name="Kuo A."/>
            <person name="Mondo S."/>
            <person name="Pangilinan J."/>
            <person name="Riley R."/>
            <person name="LaButti K."/>
            <person name="Andreopoulos B."/>
            <person name="Lipzen A."/>
            <person name="Chen C."/>
            <person name="Yan M."/>
            <person name="Daum C."/>
            <person name="Ng V."/>
            <person name="Clum A."/>
            <person name="Steindorff A."/>
            <person name="Ohm R.A."/>
            <person name="Martin F."/>
            <person name="Silar P."/>
            <person name="Natvig D.O."/>
            <person name="Lalanne C."/>
            <person name="Gautier V."/>
            <person name="Ament-Velasquez S.L."/>
            <person name="Kruys A."/>
            <person name="Hutchinson M.I."/>
            <person name="Powell A.J."/>
            <person name="Barry K."/>
            <person name="Miller A.N."/>
            <person name="Grigoriev I.V."/>
            <person name="Debuchy R."/>
            <person name="Gladieux P."/>
            <person name="Hiltunen Thoren M."/>
            <person name="Johannesson H."/>
        </authorList>
    </citation>
    <scope>NUCLEOTIDE SEQUENCE</scope>
    <source>
        <strain evidence="2">CBS 141.50</strain>
    </source>
</reference>
<dbReference type="RefSeq" id="XP_062640673.1">
    <property type="nucleotide sequence ID" value="XM_062782690.1"/>
</dbReference>